<keyword evidence="5 8" id="KW-0812">Transmembrane</keyword>
<dbReference type="EMBL" id="BTSX01000004">
    <property type="protein sequence ID" value="GMS92038.1"/>
    <property type="molecule type" value="Genomic_DNA"/>
</dbReference>
<feature type="transmembrane region" description="Helical" evidence="8">
    <location>
        <begin position="78"/>
        <end position="98"/>
    </location>
</feature>
<evidence type="ECO:0000256" key="8">
    <source>
        <dbReference type="SAM" id="Phobius"/>
    </source>
</evidence>
<evidence type="ECO:0000256" key="6">
    <source>
        <dbReference type="ARBA" id="ARBA00022989"/>
    </source>
</evidence>
<organism evidence="10 11">
    <name type="scientific">Pristionchus entomophagus</name>
    <dbReference type="NCBI Taxonomy" id="358040"/>
    <lineage>
        <taxon>Eukaryota</taxon>
        <taxon>Metazoa</taxon>
        <taxon>Ecdysozoa</taxon>
        <taxon>Nematoda</taxon>
        <taxon>Chromadorea</taxon>
        <taxon>Rhabditida</taxon>
        <taxon>Rhabditina</taxon>
        <taxon>Diplogasteromorpha</taxon>
        <taxon>Diplogasteroidea</taxon>
        <taxon>Neodiplogasteridae</taxon>
        <taxon>Pristionchus</taxon>
    </lineage>
</organism>
<feature type="non-terminal residue" evidence="10">
    <location>
        <position position="154"/>
    </location>
</feature>
<protein>
    <recommendedName>
        <fullName evidence="9">Sodium/calcium exchanger membrane region domain-containing protein</fullName>
    </recommendedName>
</protein>
<comment type="subcellular location">
    <subcellularLocation>
        <location evidence="1">Membrane</location>
        <topology evidence="1">Multi-pass membrane protein</topology>
    </subcellularLocation>
</comment>
<keyword evidence="2" id="KW-0813">Transport</keyword>
<feature type="transmembrane region" description="Helical" evidence="8">
    <location>
        <begin position="31"/>
        <end position="57"/>
    </location>
</feature>
<keyword evidence="3" id="KW-0050">Antiport</keyword>
<dbReference type="Proteomes" id="UP001432027">
    <property type="component" value="Unassembled WGS sequence"/>
</dbReference>
<keyword evidence="4" id="KW-0406">Ion transport</keyword>
<dbReference type="GO" id="GO:0005432">
    <property type="term" value="F:calcium:sodium antiporter activity"/>
    <property type="evidence" value="ECO:0007669"/>
    <property type="project" value="TreeGrafter"/>
</dbReference>
<keyword evidence="6 8" id="KW-1133">Transmembrane helix</keyword>
<feature type="transmembrane region" description="Helical" evidence="8">
    <location>
        <begin position="7"/>
        <end position="25"/>
    </location>
</feature>
<proteinExistence type="predicted"/>
<dbReference type="PANTHER" id="PTHR12266">
    <property type="entry name" value="NA+/CA2+ K+ INDEPENDENT EXCHANGER"/>
    <property type="match status" value="1"/>
</dbReference>
<feature type="transmembrane region" description="Helical" evidence="8">
    <location>
        <begin position="118"/>
        <end position="138"/>
    </location>
</feature>
<comment type="caution">
    <text evidence="10">The sequence shown here is derived from an EMBL/GenBank/DDBJ whole genome shotgun (WGS) entry which is preliminary data.</text>
</comment>
<evidence type="ECO:0000256" key="1">
    <source>
        <dbReference type="ARBA" id="ARBA00004141"/>
    </source>
</evidence>
<evidence type="ECO:0000256" key="5">
    <source>
        <dbReference type="ARBA" id="ARBA00022692"/>
    </source>
</evidence>
<gene>
    <name evidence="10" type="ORF">PENTCL1PPCAC_14214</name>
</gene>
<evidence type="ECO:0000256" key="7">
    <source>
        <dbReference type="ARBA" id="ARBA00023136"/>
    </source>
</evidence>
<dbReference type="InterPro" id="IPR044880">
    <property type="entry name" value="NCX_ion-bd_dom_sf"/>
</dbReference>
<feature type="domain" description="Sodium/calcium exchanger membrane region" evidence="9">
    <location>
        <begin position="13"/>
        <end position="154"/>
    </location>
</feature>
<dbReference type="PANTHER" id="PTHR12266:SF0">
    <property type="entry name" value="MITOCHONDRIAL SODIUM_CALCIUM EXCHANGER PROTEIN"/>
    <property type="match status" value="1"/>
</dbReference>
<name>A0AAV5TFG2_9BILA</name>
<dbReference type="InterPro" id="IPR051359">
    <property type="entry name" value="CaCA_antiporter"/>
</dbReference>
<dbReference type="AlphaFoldDB" id="A0AAV5TFG2"/>
<keyword evidence="4" id="KW-0109">Calcium transport</keyword>
<dbReference type="InterPro" id="IPR004837">
    <property type="entry name" value="NaCa_Exmemb"/>
</dbReference>
<dbReference type="GO" id="GO:0006874">
    <property type="term" value="P:intracellular calcium ion homeostasis"/>
    <property type="evidence" value="ECO:0007669"/>
    <property type="project" value="TreeGrafter"/>
</dbReference>
<evidence type="ECO:0000313" key="10">
    <source>
        <dbReference type="EMBL" id="GMS92038.1"/>
    </source>
</evidence>
<accession>A0AAV5TFG2</accession>
<sequence length="154" mass="16340">MDQEPRFYKIICSLAGFVMSVSWMYCISNEVVGAVPMVGVITGIDQTILGLTVVYWANCVGDLVSDSSVARQGFPRMGMAAATGGSTSNVLIGVGLPFTIATIKGGGSVPISLAGTSVIMFTFMFVSLIFTAANLIIFRGHLKRVYGIILIVVY</sequence>
<keyword evidence="4" id="KW-0106">Calcium</keyword>
<evidence type="ECO:0000256" key="4">
    <source>
        <dbReference type="ARBA" id="ARBA00022568"/>
    </source>
</evidence>
<evidence type="ECO:0000256" key="3">
    <source>
        <dbReference type="ARBA" id="ARBA00022449"/>
    </source>
</evidence>
<keyword evidence="11" id="KW-1185">Reference proteome</keyword>
<reference evidence="10" key="1">
    <citation type="submission" date="2023-10" db="EMBL/GenBank/DDBJ databases">
        <title>Genome assembly of Pristionchus species.</title>
        <authorList>
            <person name="Yoshida K."/>
            <person name="Sommer R.J."/>
        </authorList>
    </citation>
    <scope>NUCLEOTIDE SEQUENCE</scope>
    <source>
        <strain evidence="10">RS0144</strain>
    </source>
</reference>
<evidence type="ECO:0000313" key="11">
    <source>
        <dbReference type="Proteomes" id="UP001432027"/>
    </source>
</evidence>
<evidence type="ECO:0000256" key="2">
    <source>
        <dbReference type="ARBA" id="ARBA00022448"/>
    </source>
</evidence>
<keyword evidence="7 8" id="KW-0472">Membrane</keyword>
<evidence type="ECO:0000259" key="9">
    <source>
        <dbReference type="Pfam" id="PF01699"/>
    </source>
</evidence>
<dbReference type="GO" id="GO:0016020">
    <property type="term" value="C:membrane"/>
    <property type="evidence" value="ECO:0007669"/>
    <property type="project" value="UniProtKB-SubCell"/>
</dbReference>
<dbReference type="Gene3D" id="1.20.1420.30">
    <property type="entry name" value="NCX, central ion-binding region"/>
    <property type="match status" value="1"/>
</dbReference>
<dbReference type="Pfam" id="PF01699">
    <property type="entry name" value="Na_Ca_ex"/>
    <property type="match status" value="1"/>
</dbReference>